<gene>
    <name evidence="2" type="ORF">AAF712_016904</name>
</gene>
<feature type="region of interest" description="Disordered" evidence="1">
    <location>
        <begin position="1"/>
        <end position="30"/>
    </location>
</feature>
<feature type="non-terminal residue" evidence="2">
    <location>
        <position position="139"/>
    </location>
</feature>
<dbReference type="Proteomes" id="UP001437256">
    <property type="component" value="Unassembled WGS sequence"/>
</dbReference>
<feature type="compositionally biased region" description="Basic and acidic residues" evidence="1">
    <location>
        <begin position="57"/>
        <end position="72"/>
    </location>
</feature>
<organism evidence="2 3">
    <name type="scientific">Marasmius tenuissimus</name>
    <dbReference type="NCBI Taxonomy" id="585030"/>
    <lineage>
        <taxon>Eukaryota</taxon>
        <taxon>Fungi</taxon>
        <taxon>Dikarya</taxon>
        <taxon>Basidiomycota</taxon>
        <taxon>Agaricomycotina</taxon>
        <taxon>Agaricomycetes</taxon>
        <taxon>Agaricomycetidae</taxon>
        <taxon>Agaricales</taxon>
        <taxon>Marasmiineae</taxon>
        <taxon>Marasmiaceae</taxon>
        <taxon>Marasmius</taxon>
    </lineage>
</organism>
<reference evidence="2 3" key="1">
    <citation type="submission" date="2024-05" db="EMBL/GenBank/DDBJ databases">
        <title>A draft genome resource for the thread blight pathogen Marasmius tenuissimus strain MS-2.</title>
        <authorList>
            <person name="Yulfo-Soto G.E."/>
            <person name="Baruah I.K."/>
            <person name="Amoako-Attah I."/>
            <person name="Bukari Y."/>
            <person name="Meinhardt L.W."/>
            <person name="Bailey B.A."/>
            <person name="Cohen S.P."/>
        </authorList>
    </citation>
    <scope>NUCLEOTIDE SEQUENCE [LARGE SCALE GENOMIC DNA]</scope>
    <source>
        <strain evidence="2 3">MS-2</strain>
    </source>
</reference>
<evidence type="ECO:0000313" key="2">
    <source>
        <dbReference type="EMBL" id="KAL0056492.1"/>
    </source>
</evidence>
<proteinExistence type="predicted"/>
<protein>
    <submittedName>
        <fullName evidence="2">Uncharacterized protein</fullName>
    </submittedName>
</protein>
<keyword evidence="3" id="KW-1185">Reference proteome</keyword>
<accession>A0ABR2Z4U2</accession>
<feature type="region of interest" description="Disordered" evidence="1">
    <location>
        <begin position="57"/>
        <end position="121"/>
    </location>
</feature>
<evidence type="ECO:0000256" key="1">
    <source>
        <dbReference type="SAM" id="MobiDB-lite"/>
    </source>
</evidence>
<feature type="compositionally biased region" description="Polar residues" evidence="1">
    <location>
        <begin position="95"/>
        <end position="116"/>
    </location>
</feature>
<comment type="caution">
    <text evidence="2">The sequence shown here is derived from an EMBL/GenBank/DDBJ whole genome shotgun (WGS) entry which is preliminary data.</text>
</comment>
<sequence>GPTVSDYGPTKPYLLTYGETSGKDNKWKKPRSAVSLRVVIAADEYDQFDTALQEHTEQVERAESGFHPEEHNAGQNFPSVKSKETVITGDDVGNDSHSANNAITNSRMPSPPQANHTQKRTRSVGICLLFNPASNDVIR</sequence>
<feature type="non-terminal residue" evidence="2">
    <location>
        <position position="1"/>
    </location>
</feature>
<evidence type="ECO:0000313" key="3">
    <source>
        <dbReference type="Proteomes" id="UP001437256"/>
    </source>
</evidence>
<name>A0ABR2Z4U2_9AGAR</name>
<dbReference type="EMBL" id="JBBXMP010001846">
    <property type="protein sequence ID" value="KAL0056492.1"/>
    <property type="molecule type" value="Genomic_DNA"/>
</dbReference>